<keyword evidence="2" id="KW-0805">Transcription regulation</keyword>
<dbReference type="InterPro" id="IPR014284">
    <property type="entry name" value="RNA_pol_sigma-70_dom"/>
</dbReference>
<dbReference type="InterPro" id="IPR007627">
    <property type="entry name" value="RNA_pol_sigma70_r2"/>
</dbReference>
<feature type="domain" description="RNA polymerase sigma-70 region 4" evidence="7">
    <location>
        <begin position="120"/>
        <end position="169"/>
    </location>
</feature>
<accession>A0ABQ5NWB0</accession>
<dbReference type="Proteomes" id="UP001291653">
    <property type="component" value="Unassembled WGS sequence"/>
</dbReference>
<evidence type="ECO:0000256" key="2">
    <source>
        <dbReference type="ARBA" id="ARBA00023015"/>
    </source>
</evidence>
<comment type="caution">
    <text evidence="8">The sequence shown here is derived from an EMBL/GenBank/DDBJ whole genome shotgun (WGS) entry which is preliminary data.</text>
</comment>
<dbReference type="NCBIfam" id="NF007227">
    <property type="entry name" value="PRK09645.1"/>
    <property type="match status" value="1"/>
</dbReference>
<organism evidence="8 9">
    <name type="scientific">Streptomyces yaizuensis</name>
    <dbReference type="NCBI Taxonomy" id="2989713"/>
    <lineage>
        <taxon>Bacteria</taxon>
        <taxon>Bacillati</taxon>
        <taxon>Actinomycetota</taxon>
        <taxon>Actinomycetes</taxon>
        <taxon>Kitasatosporales</taxon>
        <taxon>Streptomycetaceae</taxon>
        <taxon>Streptomyces</taxon>
    </lineage>
</organism>
<proteinExistence type="inferred from homology"/>
<dbReference type="Gene3D" id="1.10.10.10">
    <property type="entry name" value="Winged helix-like DNA-binding domain superfamily/Winged helix DNA-binding domain"/>
    <property type="match status" value="1"/>
</dbReference>
<evidence type="ECO:0000256" key="5">
    <source>
        <dbReference type="ARBA" id="ARBA00023163"/>
    </source>
</evidence>
<dbReference type="InterPro" id="IPR013325">
    <property type="entry name" value="RNA_pol_sigma_r2"/>
</dbReference>
<dbReference type="Gene3D" id="1.10.1740.10">
    <property type="match status" value="1"/>
</dbReference>
<evidence type="ECO:0000256" key="4">
    <source>
        <dbReference type="ARBA" id="ARBA00023125"/>
    </source>
</evidence>
<name>A0ABQ5NWB0_9ACTN</name>
<keyword evidence="3" id="KW-0731">Sigma factor</keyword>
<dbReference type="NCBIfam" id="TIGR02937">
    <property type="entry name" value="sigma70-ECF"/>
    <property type="match status" value="1"/>
</dbReference>
<evidence type="ECO:0000313" key="9">
    <source>
        <dbReference type="Proteomes" id="UP001291653"/>
    </source>
</evidence>
<keyword evidence="4" id="KW-0238">DNA-binding</keyword>
<dbReference type="Pfam" id="PF04545">
    <property type="entry name" value="Sigma70_r4"/>
    <property type="match status" value="1"/>
</dbReference>
<sequence length="188" mass="20783">MAALWSRTRQRTNDEVLIRALYEEHGRALLAYAQRLTGDRSAAEDIVQETLIRAWRHPEALVNGKGSVRGWLLTVARNIVTDRFRARAARPTEVAESPANGPVEQDHAEAVVDSMVVMEALDRLSPDHRDVLMEIYFQGRTVAETAQALGIPAGTVKSRSHYALKALRELYTENPGTARLTVVKGAAA</sequence>
<dbReference type="Pfam" id="PF04542">
    <property type="entry name" value="Sigma70_r2"/>
    <property type="match status" value="1"/>
</dbReference>
<dbReference type="InterPro" id="IPR036388">
    <property type="entry name" value="WH-like_DNA-bd_sf"/>
</dbReference>
<evidence type="ECO:0000259" key="7">
    <source>
        <dbReference type="Pfam" id="PF04545"/>
    </source>
</evidence>
<keyword evidence="5" id="KW-0804">Transcription</keyword>
<dbReference type="CDD" id="cd06171">
    <property type="entry name" value="Sigma70_r4"/>
    <property type="match status" value="1"/>
</dbReference>
<keyword evidence="9" id="KW-1185">Reference proteome</keyword>
<comment type="similarity">
    <text evidence="1">Belongs to the sigma-70 factor family. ECF subfamily.</text>
</comment>
<dbReference type="EMBL" id="BSBI01000003">
    <property type="protein sequence ID" value="GLF94652.1"/>
    <property type="molecule type" value="Genomic_DNA"/>
</dbReference>
<feature type="domain" description="RNA polymerase sigma-70 region 2" evidence="6">
    <location>
        <begin position="21"/>
        <end position="88"/>
    </location>
</feature>
<protein>
    <submittedName>
        <fullName evidence="8">Sigma-70 family RNA polymerase sigma factor</fullName>
    </submittedName>
</protein>
<evidence type="ECO:0000313" key="8">
    <source>
        <dbReference type="EMBL" id="GLF94652.1"/>
    </source>
</evidence>
<dbReference type="InterPro" id="IPR013324">
    <property type="entry name" value="RNA_pol_sigma_r3/r4-like"/>
</dbReference>
<dbReference type="PANTHER" id="PTHR43133">
    <property type="entry name" value="RNA POLYMERASE ECF-TYPE SIGMA FACTO"/>
    <property type="match status" value="1"/>
</dbReference>
<evidence type="ECO:0000259" key="6">
    <source>
        <dbReference type="Pfam" id="PF04542"/>
    </source>
</evidence>
<reference evidence="8 9" key="1">
    <citation type="submission" date="2022-10" db="EMBL/GenBank/DDBJ databases">
        <title>Draft genome sequence of Streptomyces sp. YSPA8.</title>
        <authorList>
            <person name="Moriuchi R."/>
            <person name="Dohra H."/>
            <person name="Yamamura H."/>
            <person name="Kodani S."/>
        </authorList>
    </citation>
    <scope>NUCLEOTIDE SEQUENCE [LARGE SCALE GENOMIC DNA]</scope>
    <source>
        <strain evidence="8 9">YSPA8</strain>
    </source>
</reference>
<dbReference type="SUPFAM" id="SSF88659">
    <property type="entry name" value="Sigma3 and sigma4 domains of RNA polymerase sigma factors"/>
    <property type="match status" value="1"/>
</dbReference>
<dbReference type="InterPro" id="IPR039425">
    <property type="entry name" value="RNA_pol_sigma-70-like"/>
</dbReference>
<evidence type="ECO:0000256" key="3">
    <source>
        <dbReference type="ARBA" id="ARBA00023082"/>
    </source>
</evidence>
<dbReference type="SUPFAM" id="SSF88946">
    <property type="entry name" value="Sigma2 domain of RNA polymerase sigma factors"/>
    <property type="match status" value="1"/>
</dbReference>
<dbReference type="PANTHER" id="PTHR43133:SF52">
    <property type="entry name" value="ECF RNA POLYMERASE SIGMA FACTOR SIGL"/>
    <property type="match status" value="1"/>
</dbReference>
<dbReference type="InterPro" id="IPR007630">
    <property type="entry name" value="RNA_pol_sigma70_r4"/>
</dbReference>
<evidence type="ECO:0000256" key="1">
    <source>
        <dbReference type="ARBA" id="ARBA00010641"/>
    </source>
</evidence>
<gene>
    <name evidence="8" type="ORF">SYYSPA8_10165</name>
</gene>
<dbReference type="RefSeq" id="WP_323446715.1">
    <property type="nucleotide sequence ID" value="NZ_BSBI01000003.1"/>
</dbReference>